<reference evidence="1" key="1">
    <citation type="submission" date="2019-08" db="EMBL/GenBank/DDBJ databases">
        <authorList>
            <person name="Kucharzyk K."/>
            <person name="Murdoch R.W."/>
            <person name="Higgins S."/>
            <person name="Loffler F."/>
        </authorList>
    </citation>
    <scope>NUCLEOTIDE SEQUENCE</scope>
</reference>
<dbReference type="AlphaFoldDB" id="A0A645FXK2"/>
<comment type="caution">
    <text evidence="1">The sequence shown here is derived from an EMBL/GenBank/DDBJ whole genome shotgun (WGS) entry which is preliminary data.</text>
</comment>
<gene>
    <name evidence="1" type="ORF">SDC9_166658</name>
</gene>
<organism evidence="1">
    <name type="scientific">bioreactor metagenome</name>
    <dbReference type="NCBI Taxonomy" id="1076179"/>
    <lineage>
        <taxon>unclassified sequences</taxon>
        <taxon>metagenomes</taxon>
        <taxon>ecological metagenomes</taxon>
    </lineage>
</organism>
<evidence type="ECO:0000313" key="1">
    <source>
        <dbReference type="EMBL" id="MPN19291.1"/>
    </source>
</evidence>
<name>A0A645FXK2_9ZZZZ</name>
<sequence>MIGLGADLVLNRAQARNIAEQLLDGVAQLQPGQRADLDSQLARALGRLGTDHRTWLCNLGGCGGRCWSRRIRRHRGNSGSRLHRPGSSRAAIDLGDFGQALGQGLDTHHQFRSRNRLALVAGLVTCQQAAAGVRRLQQHIDHLGDRRDFVAAQAVQQGLHAVRELGHIREAEGRRTALDGVGAAENTVELFIVGGRKVQAEQHLLHLVEVLAGFLEKDLIELAKVEVCARTCAILVCIRHGVSCCDSLLSA</sequence>
<protein>
    <submittedName>
        <fullName evidence="1">Uncharacterized protein</fullName>
    </submittedName>
</protein>
<dbReference type="EMBL" id="VSSQ01066823">
    <property type="protein sequence ID" value="MPN19291.1"/>
    <property type="molecule type" value="Genomic_DNA"/>
</dbReference>
<accession>A0A645FXK2</accession>
<proteinExistence type="predicted"/>